<protein>
    <submittedName>
        <fullName evidence="2">Retrovirus-related Pol polyprotein from type-1 retrotransposable element R2</fullName>
    </submittedName>
</protein>
<proteinExistence type="predicted"/>
<accession>A0A8X6QTT8</accession>
<organism evidence="2 3">
    <name type="scientific">Nephila pilipes</name>
    <name type="common">Giant wood spider</name>
    <name type="synonym">Nephila maculata</name>
    <dbReference type="NCBI Taxonomy" id="299642"/>
    <lineage>
        <taxon>Eukaryota</taxon>
        <taxon>Metazoa</taxon>
        <taxon>Ecdysozoa</taxon>
        <taxon>Arthropoda</taxon>
        <taxon>Chelicerata</taxon>
        <taxon>Arachnida</taxon>
        <taxon>Araneae</taxon>
        <taxon>Araneomorphae</taxon>
        <taxon>Entelegynae</taxon>
        <taxon>Araneoidea</taxon>
        <taxon>Nephilidae</taxon>
        <taxon>Nephila</taxon>
    </lineage>
</organism>
<feature type="domain" description="Reverse transcriptase" evidence="1">
    <location>
        <begin position="69"/>
        <end position="265"/>
    </location>
</feature>
<dbReference type="GO" id="GO:0071897">
    <property type="term" value="P:DNA biosynthetic process"/>
    <property type="evidence" value="ECO:0007669"/>
    <property type="project" value="UniProtKB-ARBA"/>
</dbReference>
<dbReference type="AlphaFoldDB" id="A0A8X6QTT8"/>
<dbReference type="Proteomes" id="UP000887013">
    <property type="component" value="Unassembled WGS sequence"/>
</dbReference>
<reference evidence="2" key="1">
    <citation type="submission" date="2020-08" db="EMBL/GenBank/DDBJ databases">
        <title>Multicomponent nature underlies the extraordinary mechanical properties of spider dragline silk.</title>
        <authorList>
            <person name="Kono N."/>
            <person name="Nakamura H."/>
            <person name="Mori M."/>
            <person name="Yoshida Y."/>
            <person name="Ohtoshi R."/>
            <person name="Malay A.D."/>
            <person name="Moran D.A.P."/>
            <person name="Tomita M."/>
            <person name="Numata K."/>
            <person name="Arakawa K."/>
        </authorList>
    </citation>
    <scope>NUCLEOTIDE SEQUENCE</scope>
</reference>
<feature type="non-terminal residue" evidence="2">
    <location>
        <position position="265"/>
    </location>
</feature>
<comment type="caution">
    <text evidence="2">The sequence shown here is derived from an EMBL/GenBank/DDBJ whole genome shotgun (WGS) entry which is preliminary data.</text>
</comment>
<dbReference type="Pfam" id="PF00078">
    <property type="entry name" value="RVT_1"/>
    <property type="match status" value="1"/>
</dbReference>
<evidence type="ECO:0000313" key="2">
    <source>
        <dbReference type="EMBL" id="GFU36219.1"/>
    </source>
</evidence>
<dbReference type="PROSITE" id="PS50878">
    <property type="entry name" value="RT_POL"/>
    <property type="match status" value="1"/>
</dbReference>
<dbReference type="InterPro" id="IPR043502">
    <property type="entry name" value="DNA/RNA_pol_sf"/>
</dbReference>
<evidence type="ECO:0000259" key="1">
    <source>
        <dbReference type="PROSITE" id="PS50878"/>
    </source>
</evidence>
<evidence type="ECO:0000313" key="3">
    <source>
        <dbReference type="Proteomes" id="UP000887013"/>
    </source>
</evidence>
<dbReference type="OrthoDB" id="6435358at2759"/>
<dbReference type="PANTHER" id="PTHR19446">
    <property type="entry name" value="REVERSE TRANSCRIPTASES"/>
    <property type="match status" value="1"/>
</dbReference>
<sequence length="265" mass="29768">MLVFSKSSFFLSFFFSSRPSPVLDLLTPEALFSCLQGCENSAPESDLLTYKHWKEADQRGYVFSKIFNFCLKVQDIPSSWKISSCILLPKTGDFKCLDNWRPIALSNTIYKLFSKCLTRCLQDWCEANDILSKCQKGFPPFDGAVEPNFVISQHLERARSHNDFFVIWLDIVNAIASILHEVLFSSLKNVGVDHDFVKLIFNIYSESFSKIGTCDGLTEPIPSLCGVKQGCPLCGILFKIAINHILVSLQADAESHSVLAFADDL</sequence>
<dbReference type="InterPro" id="IPR000477">
    <property type="entry name" value="RT_dom"/>
</dbReference>
<dbReference type="SUPFAM" id="SSF56672">
    <property type="entry name" value="DNA/RNA polymerases"/>
    <property type="match status" value="1"/>
</dbReference>
<dbReference type="EMBL" id="BMAW01130704">
    <property type="protein sequence ID" value="GFU36219.1"/>
    <property type="molecule type" value="Genomic_DNA"/>
</dbReference>
<gene>
    <name evidence="2" type="primary">PO21_37</name>
    <name evidence="2" type="ORF">NPIL_678671</name>
</gene>
<keyword evidence="3" id="KW-1185">Reference proteome</keyword>
<name>A0A8X6QTT8_NEPPI</name>